<keyword evidence="1" id="KW-0472">Membrane</keyword>
<reference evidence="2 3" key="1">
    <citation type="journal article" date="2018" name="Sci. Rep.">
        <title>Genome Features and Biochemical Characteristics of a Robust, Fast Growing and Naturally Transformable Cyanobacterium Synechococcus elongatus PCC 11801 Isolated from India.</title>
        <authorList>
            <person name="Jaiswal D."/>
            <person name="Sengupta A."/>
            <person name="Sohoni S."/>
            <person name="Sengupta S."/>
            <person name="Phadnavis A.G."/>
            <person name="Pakrasi H.B."/>
            <person name="Wangikar P.P."/>
        </authorList>
    </citation>
    <scope>NUCLEOTIDE SEQUENCE [LARGE SCALE GENOMIC DNA]</scope>
    <source>
        <strain evidence="2 3">PCC 11801</strain>
    </source>
</reference>
<name>A0AAN1UUQ3_SYNEL</name>
<dbReference type="RefSeq" id="WP_208673167.1">
    <property type="nucleotide sequence ID" value="NZ_CP030139.2"/>
</dbReference>
<accession>A0AAN1UUQ3</accession>
<keyword evidence="1" id="KW-0812">Transmembrane</keyword>
<organism evidence="2 3">
    <name type="scientific">Synechococcus elongatus PCC 11801</name>
    <dbReference type="NCBI Taxonomy" id="2219813"/>
    <lineage>
        <taxon>Bacteria</taxon>
        <taxon>Bacillati</taxon>
        <taxon>Cyanobacteriota</taxon>
        <taxon>Cyanophyceae</taxon>
        <taxon>Synechococcales</taxon>
        <taxon>Synechococcaceae</taxon>
        <taxon>Synechococcus</taxon>
    </lineage>
</organism>
<gene>
    <name evidence="2" type="ORF">DOP62_09170</name>
</gene>
<evidence type="ECO:0000313" key="3">
    <source>
        <dbReference type="Proteomes" id="UP000267249"/>
    </source>
</evidence>
<protein>
    <submittedName>
        <fullName evidence="2">2TM domain-containing protein</fullName>
    </submittedName>
</protein>
<sequence length="88" mass="10351">MPPRWPRKPDPNDPAYRRLENRINFAFHIALFSAVNSGLWFFQQLRHPFENLSTVTLLWLAGLGLHAVFVLRDRPVNLKPSEEIRDRS</sequence>
<dbReference type="EMBL" id="CP030139">
    <property type="protein sequence ID" value="AZB72866.1"/>
    <property type="molecule type" value="Genomic_DNA"/>
</dbReference>
<proteinExistence type="predicted"/>
<evidence type="ECO:0000256" key="1">
    <source>
        <dbReference type="SAM" id="Phobius"/>
    </source>
</evidence>
<keyword evidence="1" id="KW-1133">Transmembrane helix</keyword>
<feature type="transmembrane region" description="Helical" evidence="1">
    <location>
        <begin position="21"/>
        <end position="42"/>
    </location>
</feature>
<dbReference type="AlphaFoldDB" id="A0AAN1UUQ3"/>
<feature type="transmembrane region" description="Helical" evidence="1">
    <location>
        <begin position="54"/>
        <end position="71"/>
    </location>
</feature>
<dbReference type="Proteomes" id="UP000267249">
    <property type="component" value="Chromosome"/>
</dbReference>
<evidence type="ECO:0000313" key="2">
    <source>
        <dbReference type="EMBL" id="AZB72866.1"/>
    </source>
</evidence>